<dbReference type="PATRIC" id="fig|1423815.3.peg.771"/>
<evidence type="ECO:0000313" key="5">
    <source>
        <dbReference type="Proteomes" id="UP000051647"/>
    </source>
</evidence>
<organism evidence="4 5">
    <name type="scientific">Companilactobacillus versmoldensis DSM 14857 = KCTC 3814</name>
    <dbReference type="NCBI Taxonomy" id="1423815"/>
    <lineage>
        <taxon>Bacteria</taxon>
        <taxon>Bacillati</taxon>
        <taxon>Bacillota</taxon>
        <taxon>Bacilli</taxon>
        <taxon>Lactobacillales</taxon>
        <taxon>Lactobacillaceae</taxon>
        <taxon>Companilactobacillus</taxon>
    </lineage>
</organism>
<dbReference type="AlphaFoldDB" id="A0A0R1SHM2"/>
<name>A0A0R1SHM2_9LACO</name>
<evidence type="ECO:0000259" key="3">
    <source>
        <dbReference type="PROSITE" id="PS51900"/>
    </source>
</evidence>
<dbReference type="Gene3D" id="1.10.150.130">
    <property type="match status" value="1"/>
</dbReference>
<dbReference type="eggNOG" id="COG4974">
    <property type="taxonomic scope" value="Bacteria"/>
</dbReference>
<dbReference type="EMBL" id="AZFA01000018">
    <property type="protein sequence ID" value="KRL66218.1"/>
    <property type="molecule type" value="Genomic_DNA"/>
</dbReference>
<keyword evidence="5" id="KW-1185">Reference proteome</keyword>
<keyword evidence="1 2" id="KW-0238">DNA-binding</keyword>
<dbReference type="STRING" id="1423815.FC27_GL000762"/>
<proteinExistence type="predicted"/>
<accession>A0A0R1SHM2</accession>
<dbReference type="InterPro" id="IPR044068">
    <property type="entry name" value="CB"/>
</dbReference>
<feature type="domain" description="Core-binding (CB)" evidence="3">
    <location>
        <begin position="1"/>
        <end position="54"/>
    </location>
</feature>
<protein>
    <submittedName>
        <fullName evidence="4">Site-specific recombinase XerD</fullName>
    </submittedName>
</protein>
<gene>
    <name evidence="4" type="ORF">FC27_GL000762</name>
</gene>
<dbReference type="GO" id="GO:0003677">
    <property type="term" value="F:DNA binding"/>
    <property type="evidence" value="ECO:0007669"/>
    <property type="project" value="UniProtKB-UniRule"/>
</dbReference>
<sequence length="239" mass="28159">MVKHPSYKATEDLTTIHEQDLRIYKDYLMTTLKLSPSTINKILSNLNIYFKYLFANKKIKEIPTLNITSLKVPTQEDFPVDVFLDLPRYLNDISLHVYPRLLILAISKGFTYQRALAEGFYQIFQKLAFSDPETSFLSEYDDFIEPYRNYWHNQNLFLSRNKGAKSPLLSTSALHRDIKKDSDKTNLDLTPKKLYTTFILLLLSEKEPNDEQLKIIEHLDTSSLLYYRRLLRESDFENI</sequence>
<dbReference type="InterPro" id="IPR010998">
    <property type="entry name" value="Integrase_recombinase_N"/>
</dbReference>
<dbReference type="Proteomes" id="UP000051647">
    <property type="component" value="Unassembled WGS sequence"/>
</dbReference>
<reference evidence="4 5" key="1">
    <citation type="journal article" date="2015" name="Genome Announc.">
        <title>Expanding the biotechnology potential of lactobacilli through comparative genomics of 213 strains and associated genera.</title>
        <authorList>
            <person name="Sun Z."/>
            <person name="Harris H.M."/>
            <person name="McCann A."/>
            <person name="Guo C."/>
            <person name="Argimon S."/>
            <person name="Zhang W."/>
            <person name="Yang X."/>
            <person name="Jeffery I.B."/>
            <person name="Cooney J.C."/>
            <person name="Kagawa T.F."/>
            <person name="Liu W."/>
            <person name="Song Y."/>
            <person name="Salvetti E."/>
            <person name="Wrobel A."/>
            <person name="Rasinkangas P."/>
            <person name="Parkhill J."/>
            <person name="Rea M.C."/>
            <person name="O'Sullivan O."/>
            <person name="Ritari J."/>
            <person name="Douillard F.P."/>
            <person name="Paul Ross R."/>
            <person name="Yang R."/>
            <person name="Briner A.E."/>
            <person name="Felis G.E."/>
            <person name="de Vos W.M."/>
            <person name="Barrangou R."/>
            <person name="Klaenhammer T.R."/>
            <person name="Caufield P.W."/>
            <person name="Cui Y."/>
            <person name="Zhang H."/>
            <person name="O'Toole P.W."/>
        </authorList>
    </citation>
    <scope>NUCLEOTIDE SEQUENCE [LARGE SCALE GENOMIC DNA]</scope>
    <source>
        <strain evidence="4 5">DSM 14857</strain>
    </source>
</reference>
<evidence type="ECO:0000256" key="1">
    <source>
        <dbReference type="ARBA" id="ARBA00023125"/>
    </source>
</evidence>
<dbReference type="SUPFAM" id="SSF56349">
    <property type="entry name" value="DNA breaking-rejoining enzymes"/>
    <property type="match status" value="1"/>
</dbReference>
<dbReference type="InterPro" id="IPR011010">
    <property type="entry name" value="DNA_brk_join_enz"/>
</dbReference>
<evidence type="ECO:0000256" key="2">
    <source>
        <dbReference type="PROSITE-ProRule" id="PRU01248"/>
    </source>
</evidence>
<comment type="caution">
    <text evidence="4">The sequence shown here is derived from an EMBL/GenBank/DDBJ whole genome shotgun (WGS) entry which is preliminary data.</text>
</comment>
<dbReference type="PROSITE" id="PS51900">
    <property type="entry name" value="CB"/>
    <property type="match status" value="1"/>
</dbReference>
<evidence type="ECO:0000313" key="4">
    <source>
        <dbReference type="EMBL" id="KRL66218.1"/>
    </source>
</evidence>